<name>G2Y4A9_BOTF4</name>
<sequence length="58" mass="6590">MPDANEKGKDAFINSERMYEPDIGAVKNPHIEMLRNLDDSQNVRCQAAMRHGYILGND</sequence>
<dbReference type="InParanoid" id="G2Y4A9"/>
<gene>
    <name evidence="1" type="ORF">BofuT4_uP006580.1</name>
</gene>
<proteinExistence type="predicted"/>
<dbReference type="HOGENOM" id="CLU_2978856_0_0_1"/>
<evidence type="ECO:0000313" key="2">
    <source>
        <dbReference type="Proteomes" id="UP000008177"/>
    </source>
</evidence>
<dbReference type="AlphaFoldDB" id="G2Y4A9"/>
<evidence type="ECO:0000313" key="1">
    <source>
        <dbReference type="EMBL" id="CCD47499.1"/>
    </source>
</evidence>
<dbReference type="EMBL" id="FQ790286">
    <property type="protein sequence ID" value="CCD47499.1"/>
    <property type="molecule type" value="Genomic_DNA"/>
</dbReference>
<reference evidence="2" key="1">
    <citation type="journal article" date="2011" name="PLoS Genet.">
        <title>Genomic analysis of the necrotrophic fungal pathogens Sclerotinia sclerotiorum and Botrytis cinerea.</title>
        <authorList>
            <person name="Amselem J."/>
            <person name="Cuomo C.A."/>
            <person name="van Kan J.A."/>
            <person name="Viaud M."/>
            <person name="Benito E.P."/>
            <person name="Couloux A."/>
            <person name="Coutinho P.M."/>
            <person name="de Vries R.P."/>
            <person name="Dyer P.S."/>
            <person name="Fillinger S."/>
            <person name="Fournier E."/>
            <person name="Gout L."/>
            <person name="Hahn M."/>
            <person name="Kohn L."/>
            <person name="Lapalu N."/>
            <person name="Plummer K.M."/>
            <person name="Pradier J.M."/>
            <person name="Quevillon E."/>
            <person name="Sharon A."/>
            <person name="Simon A."/>
            <person name="ten Have A."/>
            <person name="Tudzynski B."/>
            <person name="Tudzynski P."/>
            <person name="Wincker P."/>
            <person name="Andrew M."/>
            <person name="Anthouard V."/>
            <person name="Beever R.E."/>
            <person name="Beffa R."/>
            <person name="Benoit I."/>
            <person name="Bouzid O."/>
            <person name="Brault B."/>
            <person name="Chen Z."/>
            <person name="Choquer M."/>
            <person name="Collemare J."/>
            <person name="Cotton P."/>
            <person name="Danchin E.G."/>
            <person name="Da Silva C."/>
            <person name="Gautier A."/>
            <person name="Giraud C."/>
            <person name="Giraud T."/>
            <person name="Gonzalez C."/>
            <person name="Grossetete S."/>
            <person name="Guldener U."/>
            <person name="Henrissat B."/>
            <person name="Howlett B.J."/>
            <person name="Kodira C."/>
            <person name="Kretschmer M."/>
            <person name="Lappartient A."/>
            <person name="Leroch M."/>
            <person name="Levis C."/>
            <person name="Mauceli E."/>
            <person name="Neuveglise C."/>
            <person name="Oeser B."/>
            <person name="Pearson M."/>
            <person name="Poulain J."/>
            <person name="Poussereau N."/>
            <person name="Quesneville H."/>
            <person name="Rascle C."/>
            <person name="Schumacher J."/>
            <person name="Segurens B."/>
            <person name="Sexton A."/>
            <person name="Silva E."/>
            <person name="Sirven C."/>
            <person name="Soanes D.M."/>
            <person name="Talbot N.J."/>
            <person name="Templeton M."/>
            <person name="Yandava C."/>
            <person name="Yarden O."/>
            <person name="Zeng Q."/>
            <person name="Rollins J.A."/>
            <person name="Lebrun M.H."/>
            <person name="Dickman M."/>
        </authorList>
    </citation>
    <scope>NUCLEOTIDE SEQUENCE [LARGE SCALE GENOMIC DNA]</scope>
    <source>
        <strain evidence="2">T4</strain>
    </source>
</reference>
<accession>G2Y4A9</accession>
<organism evidence="1 2">
    <name type="scientific">Botryotinia fuckeliana (strain T4)</name>
    <name type="common">Noble rot fungus</name>
    <name type="synonym">Botrytis cinerea</name>
    <dbReference type="NCBI Taxonomy" id="999810"/>
    <lineage>
        <taxon>Eukaryota</taxon>
        <taxon>Fungi</taxon>
        <taxon>Dikarya</taxon>
        <taxon>Ascomycota</taxon>
        <taxon>Pezizomycotina</taxon>
        <taxon>Leotiomycetes</taxon>
        <taxon>Helotiales</taxon>
        <taxon>Sclerotiniaceae</taxon>
        <taxon>Botrytis</taxon>
    </lineage>
</organism>
<dbReference type="Proteomes" id="UP000008177">
    <property type="component" value="Unplaced contigs"/>
</dbReference>
<protein>
    <submittedName>
        <fullName evidence="1">Uncharacterized protein</fullName>
    </submittedName>
</protein>